<dbReference type="PANTHER" id="PTHR43519:SF1">
    <property type="entry name" value="ATP-DEPENDENT RNA HELICASE HRPB"/>
    <property type="match status" value="1"/>
</dbReference>
<gene>
    <name evidence="4" type="ORF">MNB_SV-5-137</name>
</gene>
<dbReference type="AlphaFoldDB" id="A0A1W1ECJ5"/>
<evidence type="ECO:0000256" key="1">
    <source>
        <dbReference type="ARBA" id="ARBA00022801"/>
    </source>
</evidence>
<sequence length="59" mass="7013">MLHLLSPASRPMQMTKDIESFWENTYADVKKELRGKYKKHYWPDNPLEAQATSKTKKNM</sequence>
<dbReference type="GO" id="GO:0016787">
    <property type="term" value="F:hydrolase activity"/>
    <property type="evidence" value="ECO:0007669"/>
    <property type="project" value="UniProtKB-KW"/>
</dbReference>
<feature type="domain" description="ATP-dependent RNA helicase HrpB C-terminal" evidence="3">
    <location>
        <begin position="2"/>
        <end position="46"/>
    </location>
</feature>
<name>A0A1W1ECJ5_9ZZZZ</name>
<dbReference type="EMBL" id="FPKX01000020">
    <property type="protein sequence ID" value="SFZ97767.1"/>
    <property type="molecule type" value="Genomic_DNA"/>
</dbReference>
<keyword evidence="1" id="KW-0378">Hydrolase</keyword>
<keyword evidence="2 4" id="KW-0067">ATP-binding</keyword>
<dbReference type="PANTHER" id="PTHR43519">
    <property type="entry name" value="ATP-DEPENDENT RNA HELICASE HRPB"/>
    <property type="match status" value="1"/>
</dbReference>
<reference evidence="4" key="1">
    <citation type="submission" date="2016-10" db="EMBL/GenBank/DDBJ databases">
        <authorList>
            <person name="de Groot N.N."/>
        </authorList>
    </citation>
    <scope>NUCLEOTIDE SEQUENCE</scope>
</reference>
<protein>
    <submittedName>
        <fullName evidence="4">ATP-dependent helicase HrpB</fullName>
    </submittedName>
</protein>
<keyword evidence="2 4" id="KW-0347">Helicase</keyword>
<organism evidence="4">
    <name type="scientific">hydrothermal vent metagenome</name>
    <dbReference type="NCBI Taxonomy" id="652676"/>
    <lineage>
        <taxon>unclassified sequences</taxon>
        <taxon>metagenomes</taxon>
        <taxon>ecological metagenomes</taxon>
    </lineage>
</organism>
<evidence type="ECO:0000256" key="2">
    <source>
        <dbReference type="ARBA" id="ARBA00022806"/>
    </source>
</evidence>
<dbReference type="Pfam" id="PF08482">
    <property type="entry name" value="HrpB_C"/>
    <property type="match status" value="1"/>
</dbReference>
<accession>A0A1W1ECJ5</accession>
<evidence type="ECO:0000313" key="4">
    <source>
        <dbReference type="EMBL" id="SFZ97767.1"/>
    </source>
</evidence>
<keyword evidence="2 4" id="KW-0547">Nucleotide-binding</keyword>
<dbReference type="InterPro" id="IPR013689">
    <property type="entry name" value="RNA_helicase_ATP-dep_HrpB_C"/>
</dbReference>
<evidence type="ECO:0000259" key="3">
    <source>
        <dbReference type="Pfam" id="PF08482"/>
    </source>
</evidence>
<proteinExistence type="predicted"/>
<dbReference type="GO" id="GO:0004386">
    <property type="term" value="F:helicase activity"/>
    <property type="evidence" value="ECO:0007669"/>
    <property type="project" value="UniProtKB-KW"/>
</dbReference>